<dbReference type="EMBL" id="JAZDDF010000003">
    <property type="protein sequence ID" value="MEE1972592.1"/>
    <property type="molecule type" value="Genomic_DNA"/>
</dbReference>
<gene>
    <name evidence="4" type="ORF">V1H85_09065</name>
</gene>
<dbReference type="InterPro" id="IPR052025">
    <property type="entry name" value="Xyloglucanase_GH74"/>
</dbReference>
<dbReference type="CDD" id="cd15482">
    <property type="entry name" value="Sialidase_non-viral"/>
    <property type="match status" value="2"/>
</dbReference>
<feature type="signal peptide" evidence="2">
    <location>
        <begin position="1"/>
        <end position="18"/>
    </location>
</feature>
<dbReference type="InterPro" id="IPR036278">
    <property type="entry name" value="Sialidase_sf"/>
</dbReference>
<dbReference type="PANTHER" id="PTHR43739:SF5">
    <property type="entry name" value="EXO-ALPHA-SIALIDASE"/>
    <property type="match status" value="1"/>
</dbReference>
<comment type="caution">
    <text evidence="4">The sequence shown here is derived from an EMBL/GenBank/DDBJ whole genome shotgun (WGS) entry which is preliminary data.</text>
</comment>
<keyword evidence="2" id="KW-0732">Signal</keyword>
<keyword evidence="4" id="KW-0378">Hydrolase</keyword>
<evidence type="ECO:0000256" key="1">
    <source>
        <dbReference type="ARBA" id="ARBA00022737"/>
    </source>
</evidence>
<sequence length="1008" mass="111052">MRTSLFCLSFLFTSLCFSQIDPSNYQDLEYRMIGPFRGGRTVGAMGVPSQPNVFFIGVNNGGVWKTDDYGRTWNPIFDDVPTGSVGDLAVSPSDPNVIYVGTGEGLHRPDLAVGDGMFKSTNGGKSWEHIGLEDVQQVSRVIVHPTNPDIVYVAGLGHPYGANAMRGIFKSVDGGKTWNKTLYINENTGAIQVELDPNNPNILFAAMWEHQEGPWENAKFSGPNSGLYKSTDGGDTWRQLTNGLPGAEEGLGRVGVALSASNSKRMYATVDAREKGGVYTSADAGESWSLVTTENRLWGRGSDFAEIKVHPKDENTVFVGNIASYKSLDGGKTWTSIKGAPGGDDYHRIWINPLHPEIMLFAADQGAVITVNGGDTWSSWYNQPTSQLYHVTTDNQFPYWVYGGQQESGAIGIASRSNGGQISFREFMGVGADEYAYVAPDPLDNNIVYGGRVIRFNKKTGQSQYVGPEVLRSRDFRYLRTMPLLFHPADDSMLLFGTNVIWKTQDGGQHWEQISGDLTRARPEVPASVGDYKTDAMENMPQRAIVYAIGPSPLDKDIIWAGTDDGLIQLTRDGGKTWTNVTPASITSWDKISQIDAGHFDAGTAYVAVNAIRKDDMQPHIYKTHDFGETWEEVVSGMNPSGPVNVVREDPKQQGLLYAGTEREVYFSADDGASWQSLRMNMPASSIRDLVVHENDLVIGTHGRSIWILDNVSPLRELASLSGQNAYLFSPSDAYRVRFNMFSDTPLPPEEPTGENPPDGALIDYYLGADAQKVELNILDSEGALVNSFSSDDRAEVLDTTKMQHPTYWIRPFKGLSGEPGHHRFVWNLRYKEPQGANRAFAIAAVQYDTPSGPEGPFVAPGTYKVQLKVDGRTLEKDITVKLDPRSEMSEEALALQADLSLQTYTDYGRLQEIREVIDASSAKGKKKEKLMAFRGEGAPEDGDLIYGSIYVSELEDETLVGLQSKLLYLLNVLQKSDARPTVATEQAAAKLHTRVGEMEALWESKYK</sequence>
<evidence type="ECO:0000313" key="5">
    <source>
        <dbReference type="Proteomes" id="UP001343698"/>
    </source>
</evidence>
<name>A0ABU7II06_9FLAO</name>
<feature type="domain" description="WIF" evidence="3">
    <location>
        <begin position="950"/>
        <end position="1008"/>
    </location>
</feature>
<evidence type="ECO:0000313" key="4">
    <source>
        <dbReference type="EMBL" id="MEE1972592.1"/>
    </source>
</evidence>
<dbReference type="PROSITE" id="PS50814">
    <property type="entry name" value="WIF"/>
    <property type="match status" value="1"/>
</dbReference>
<dbReference type="InterPro" id="IPR015943">
    <property type="entry name" value="WD40/YVTN_repeat-like_dom_sf"/>
</dbReference>
<dbReference type="Pfam" id="PF15902">
    <property type="entry name" value="Sortilin-Vps10"/>
    <property type="match status" value="1"/>
</dbReference>
<keyword evidence="5" id="KW-1185">Reference proteome</keyword>
<dbReference type="Proteomes" id="UP001343698">
    <property type="component" value="Unassembled WGS sequence"/>
</dbReference>
<dbReference type="SUPFAM" id="SSF110296">
    <property type="entry name" value="Oligoxyloglucan reducing end-specific cellobiohydrolase"/>
    <property type="match status" value="1"/>
</dbReference>
<keyword evidence="1" id="KW-0677">Repeat</keyword>
<protein>
    <submittedName>
        <fullName evidence="4">Glycoside hydrolase</fullName>
    </submittedName>
</protein>
<feature type="chain" id="PRO_5046630631" evidence="2">
    <location>
        <begin position="19"/>
        <end position="1008"/>
    </location>
</feature>
<dbReference type="SUPFAM" id="SSF50939">
    <property type="entry name" value="Sialidases"/>
    <property type="match status" value="1"/>
</dbReference>
<dbReference type="GO" id="GO:0016787">
    <property type="term" value="F:hydrolase activity"/>
    <property type="evidence" value="ECO:0007669"/>
    <property type="project" value="UniProtKB-KW"/>
</dbReference>
<evidence type="ECO:0000256" key="2">
    <source>
        <dbReference type="SAM" id="SignalP"/>
    </source>
</evidence>
<proteinExistence type="predicted"/>
<accession>A0ABU7II06</accession>
<dbReference type="Gene3D" id="2.130.10.10">
    <property type="entry name" value="YVTN repeat-like/Quinoprotein amine dehydrogenase"/>
    <property type="match status" value="4"/>
</dbReference>
<dbReference type="PANTHER" id="PTHR43739">
    <property type="entry name" value="XYLOGLUCANASE (EUROFUNG)"/>
    <property type="match status" value="1"/>
</dbReference>
<reference evidence="4 5" key="1">
    <citation type="submission" date="2024-01" db="EMBL/GenBank/DDBJ databases">
        <title>Maribacter spp. originated from different algae showed divergent polysaccharides utilization ability.</title>
        <authorList>
            <person name="Wang H."/>
            <person name="Wu Y."/>
        </authorList>
    </citation>
    <scope>NUCLEOTIDE SEQUENCE [LARGE SCALE GENOMIC DNA]</scope>
    <source>
        <strain evidence="4 5">KPT27_14</strain>
    </source>
</reference>
<dbReference type="RefSeq" id="WP_272636985.1">
    <property type="nucleotide sequence ID" value="NZ_JAZDDF010000003.1"/>
</dbReference>
<dbReference type="InterPro" id="IPR003306">
    <property type="entry name" value="WIF"/>
</dbReference>
<dbReference type="InterPro" id="IPR031778">
    <property type="entry name" value="Sortilin_N"/>
</dbReference>
<organism evidence="4 5">
    <name type="scientific">Maribacter flavus</name>
    <dbReference type="NCBI Taxonomy" id="1658664"/>
    <lineage>
        <taxon>Bacteria</taxon>
        <taxon>Pseudomonadati</taxon>
        <taxon>Bacteroidota</taxon>
        <taxon>Flavobacteriia</taxon>
        <taxon>Flavobacteriales</taxon>
        <taxon>Flavobacteriaceae</taxon>
        <taxon>Maribacter</taxon>
    </lineage>
</organism>
<evidence type="ECO:0000259" key="3">
    <source>
        <dbReference type="PROSITE" id="PS50814"/>
    </source>
</evidence>